<dbReference type="PROSITE" id="PS00623">
    <property type="entry name" value="GMC_OXRED_1"/>
    <property type="match status" value="1"/>
</dbReference>
<gene>
    <name evidence="12" type="ORF">SAMN05444126_10967</name>
</gene>
<comment type="similarity">
    <text evidence="2 8">Belongs to the GMC oxidoreductase family.</text>
</comment>
<keyword evidence="5" id="KW-0560">Oxidoreductase</keyword>
<dbReference type="UniPathway" id="UPA00529">
    <property type="reaction ID" value="UER00385"/>
</dbReference>
<dbReference type="Gene3D" id="3.30.410.40">
    <property type="match status" value="1"/>
</dbReference>
<dbReference type="PANTHER" id="PTHR11552:SF147">
    <property type="entry name" value="CHOLINE DEHYDROGENASE, MITOCHONDRIAL"/>
    <property type="match status" value="1"/>
</dbReference>
<dbReference type="Pfam" id="PF00732">
    <property type="entry name" value="GMC_oxred_N"/>
    <property type="match status" value="1"/>
</dbReference>
<dbReference type="PIRSF" id="PIRSF000137">
    <property type="entry name" value="Alcohol_oxidase"/>
    <property type="match status" value="1"/>
</dbReference>
<dbReference type="SUPFAM" id="SSF54373">
    <property type="entry name" value="FAD-linked reductases, C-terminal domain"/>
    <property type="match status" value="1"/>
</dbReference>
<comment type="catalytic activity">
    <reaction evidence="9">
        <text>choline + A = betaine aldehyde + AH2</text>
        <dbReference type="Rhea" id="RHEA:17433"/>
        <dbReference type="ChEBI" id="CHEBI:13193"/>
        <dbReference type="ChEBI" id="CHEBI:15354"/>
        <dbReference type="ChEBI" id="CHEBI:15710"/>
        <dbReference type="ChEBI" id="CHEBI:17499"/>
        <dbReference type="EC" id="1.1.99.1"/>
    </reaction>
</comment>
<evidence type="ECO:0000256" key="8">
    <source>
        <dbReference type="RuleBase" id="RU003968"/>
    </source>
</evidence>
<dbReference type="InterPro" id="IPR007867">
    <property type="entry name" value="GMC_OxRtase_C"/>
</dbReference>
<proteinExistence type="inferred from homology"/>
<evidence type="ECO:0000256" key="1">
    <source>
        <dbReference type="ARBA" id="ARBA00001974"/>
    </source>
</evidence>
<feature type="binding site" evidence="7">
    <location>
        <position position="86"/>
    </location>
    <ligand>
        <name>FAD</name>
        <dbReference type="ChEBI" id="CHEBI:57692"/>
    </ligand>
</feature>
<dbReference type="NCBIfam" id="TIGR01810">
    <property type="entry name" value="betA"/>
    <property type="match status" value="1"/>
</dbReference>
<evidence type="ECO:0000256" key="9">
    <source>
        <dbReference type="RuleBase" id="RU003969"/>
    </source>
</evidence>
<comment type="cofactor">
    <cofactor evidence="1 7">
        <name>FAD</name>
        <dbReference type="ChEBI" id="CHEBI:57692"/>
    </cofactor>
</comment>
<dbReference type="RefSeq" id="WP_093072677.1">
    <property type="nucleotide sequence ID" value="NZ_FOGV01000009.1"/>
</dbReference>
<dbReference type="PROSITE" id="PS00624">
    <property type="entry name" value="GMC_OXRED_2"/>
    <property type="match status" value="1"/>
</dbReference>
<comment type="caution">
    <text evidence="12">The sequence shown here is derived from an EMBL/GenBank/DDBJ whole genome shotgun (WGS) entry which is preliminary data.</text>
</comment>
<dbReference type="InterPro" id="IPR011533">
    <property type="entry name" value="BetA"/>
</dbReference>
<keyword evidence="3 8" id="KW-0285">Flavoprotein</keyword>
<keyword evidence="13" id="KW-1185">Reference proteome</keyword>
<dbReference type="AlphaFoldDB" id="A0A1H9TAD8"/>
<feature type="binding site" evidence="7">
    <location>
        <position position="224"/>
    </location>
    <ligand>
        <name>FAD</name>
        <dbReference type="ChEBI" id="CHEBI:57692"/>
    </ligand>
</feature>
<evidence type="ECO:0000259" key="10">
    <source>
        <dbReference type="PROSITE" id="PS00623"/>
    </source>
</evidence>
<sequence>MPEQFDYVVIGGGSAGSVLANRLSEDETKSVLVLEAGRSDFSWDLLIQMPAALPFPAGKSLYDWKYESEPEPYMNGRRIKHARGKVLGGSSSINGMIYQRGNPMDYERWGGDPGMESWNFAHCLPYFKRLENALAADKDDEYRGHDGPLKLERGPAKNPLFQAFFDAAVEAGYTRTPDVNGFRQEGFAPFDKHVYKGRRMSVSRAYLHPVMDRKNLTVRTRAFVSSIDFDGTRAQGVTYKRNGQTHEVKAGEVVLAGGAINTPQMLQLSGVGDAEHLRSLGIKPVVDLPGVGENLQDHLEAYIQYSCPQPVSEQPNLQKARMPWIGLQWMLGRKGPAATNHFEGGGFVRSNEDVLYPNLMFHFLPVAVRYDGQVADTAHGFQVHVGPMYSDARGSLKIRSKDPKEHPSMIYNYLSTEQDRREWIEAVKISRKIMSQPAIAPYNSGEMAPGPDVQTDDEILEWVANDAETALHPSCTAKMGPKSDPMAVVDPESMKVHGLDNVRVVDASAMPYVTNGNIHAPVLMLAEKAADLIRGRKPLEPQNLDFYRHGVHPADAGTLKK</sequence>
<evidence type="ECO:0000259" key="11">
    <source>
        <dbReference type="PROSITE" id="PS00624"/>
    </source>
</evidence>
<dbReference type="EMBL" id="FOGV01000009">
    <property type="protein sequence ID" value="SER94270.1"/>
    <property type="molecule type" value="Genomic_DNA"/>
</dbReference>
<keyword evidence="4 7" id="KW-0274">FAD</keyword>
<evidence type="ECO:0000313" key="12">
    <source>
        <dbReference type="EMBL" id="SER94270.1"/>
    </source>
</evidence>
<dbReference type="NCBIfam" id="NF002550">
    <property type="entry name" value="PRK02106.1"/>
    <property type="match status" value="1"/>
</dbReference>
<dbReference type="InterPro" id="IPR036188">
    <property type="entry name" value="FAD/NAD-bd_sf"/>
</dbReference>
<evidence type="ECO:0000313" key="13">
    <source>
        <dbReference type="Proteomes" id="UP000199318"/>
    </source>
</evidence>
<feature type="domain" description="Glucose-methanol-choline oxidoreductase N-terminal" evidence="11">
    <location>
        <begin position="258"/>
        <end position="272"/>
    </location>
</feature>
<evidence type="ECO:0000256" key="6">
    <source>
        <dbReference type="NCBIfam" id="TIGR01810"/>
    </source>
</evidence>
<dbReference type="GO" id="GO:0016020">
    <property type="term" value="C:membrane"/>
    <property type="evidence" value="ECO:0007669"/>
    <property type="project" value="TreeGrafter"/>
</dbReference>
<evidence type="ECO:0000256" key="7">
    <source>
        <dbReference type="PIRSR" id="PIRSR000137-2"/>
    </source>
</evidence>
<feature type="domain" description="Glucose-methanol-choline oxidoreductase N-terminal" evidence="10">
    <location>
        <begin position="84"/>
        <end position="107"/>
    </location>
</feature>
<organism evidence="12 13">
    <name type="scientific">Salisediminibacterium halotolerans</name>
    <dbReference type="NCBI Taxonomy" id="517425"/>
    <lineage>
        <taxon>Bacteria</taxon>
        <taxon>Bacillati</taxon>
        <taxon>Bacillota</taxon>
        <taxon>Bacilli</taxon>
        <taxon>Bacillales</taxon>
        <taxon>Bacillaceae</taxon>
        <taxon>Salisediminibacterium</taxon>
    </lineage>
</organism>
<evidence type="ECO:0000256" key="2">
    <source>
        <dbReference type="ARBA" id="ARBA00010790"/>
    </source>
</evidence>
<reference evidence="13" key="1">
    <citation type="submission" date="2016-10" db="EMBL/GenBank/DDBJ databases">
        <authorList>
            <person name="de Groot N.N."/>
        </authorList>
    </citation>
    <scope>NUCLEOTIDE SEQUENCE [LARGE SCALE GENOMIC DNA]</scope>
    <source>
        <strain evidence="13">10nlg</strain>
    </source>
</reference>
<accession>A0A1H9TAD8</accession>
<evidence type="ECO:0000256" key="5">
    <source>
        <dbReference type="ARBA" id="ARBA00023002"/>
    </source>
</evidence>
<dbReference type="GO" id="GO:0008812">
    <property type="term" value="F:choline dehydrogenase activity"/>
    <property type="evidence" value="ECO:0007669"/>
    <property type="project" value="UniProtKB-UniRule"/>
</dbReference>
<dbReference type="GO" id="GO:0019285">
    <property type="term" value="P:glycine betaine biosynthetic process from choline"/>
    <property type="evidence" value="ECO:0007669"/>
    <property type="project" value="UniProtKB-UniRule"/>
</dbReference>
<dbReference type="Gene3D" id="3.50.50.60">
    <property type="entry name" value="FAD/NAD(P)-binding domain"/>
    <property type="match status" value="1"/>
</dbReference>
<dbReference type="Pfam" id="PF05199">
    <property type="entry name" value="GMC_oxred_C"/>
    <property type="match status" value="1"/>
</dbReference>
<dbReference type="STRING" id="1464123.SAMN05444126_10967"/>
<protein>
    <recommendedName>
        <fullName evidence="6 9">Choline dehydrogenase</fullName>
        <ecNumber evidence="6 9">1.1.99.1</ecNumber>
    </recommendedName>
</protein>
<dbReference type="EC" id="1.1.99.1" evidence="6 9"/>
<dbReference type="PANTHER" id="PTHR11552">
    <property type="entry name" value="GLUCOSE-METHANOL-CHOLINE GMC OXIDOREDUCTASE"/>
    <property type="match status" value="1"/>
</dbReference>
<name>A0A1H9TAD8_9BACI</name>
<comment type="pathway">
    <text evidence="9">Amine and polyamine biosynthesis; betaine biosynthesis via choline pathway; betaine aldehyde from choline (cytochrome c reductase route): step 1/1.</text>
</comment>
<dbReference type="SUPFAM" id="SSF51905">
    <property type="entry name" value="FAD/NAD(P)-binding domain"/>
    <property type="match status" value="1"/>
</dbReference>
<dbReference type="InterPro" id="IPR000172">
    <property type="entry name" value="GMC_OxRdtase_N"/>
</dbReference>
<dbReference type="Proteomes" id="UP000199318">
    <property type="component" value="Unassembled WGS sequence"/>
</dbReference>
<dbReference type="GO" id="GO:0050660">
    <property type="term" value="F:flavin adenine dinucleotide binding"/>
    <property type="evidence" value="ECO:0007669"/>
    <property type="project" value="InterPro"/>
</dbReference>
<dbReference type="InterPro" id="IPR012132">
    <property type="entry name" value="GMC_OxRdtase"/>
</dbReference>
<evidence type="ECO:0000256" key="3">
    <source>
        <dbReference type="ARBA" id="ARBA00022630"/>
    </source>
</evidence>
<evidence type="ECO:0000256" key="4">
    <source>
        <dbReference type="ARBA" id="ARBA00022827"/>
    </source>
</evidence>
<dbReference type="OrthoDB" id="9785276at2"/>